<evidence type="ECO:0000256" key="1">
    <source>
        <dbReference type="SAM" id="MobiDB-lite"/>
    </source>
</evidence>
<comment type="caution">
    <text evidence="2">The sequence shown here is derived from an EMBL/GenBank/DDBJ whole genome shotgun (WGS) entry which is preliminary data.</text>
</comment>
<dbReference type="EMBL" id="JBHTBJ010000011">
    <property type="protein sequence ID" value="MFC7275870.1"/>
    <property type="molecule type" value="Genomic_DNA"/>
</dbReference>
<reference evidence="3" key="1">
    <citation type="journal article" date="2019" name="Int. J. Syst. Evol. Microbiol.">
        <title>The Global Catalogue of Microorganisms (GCM) 10K type strain sequencing project: providing services to taxonomists for standard genome sequencing and annotation.</title>
        <authorList>
            <consortium name="The Broad Institute Genomics Platform"/>
            <consortium name="The Broad Institute Genome Sequencing Center for Infectious Disease"/>
            <person name="Wu L."/>
            <person name="Ma J."/>
        </authorList>
    </citation>
    <scope>NUCLEOTIDE SEQUENCE [LARGE SCALE GENOMIC DNA]</scope>
    <source>
        <strain evidence="3">XZYJT-10</strain>
    </source>
</reference>
<feature type="region of interest" description="Disordered" evidence="1">
    <location>
        <begin position="1"/>
        <end position="44"/>
    </location>
</feature>
<sequence>MLLDVARLRNDAGRPIARRQDARRDAGRRHDPRHHGPRRLDPRRLDPRRQVALWGAAALLLLTAAACGSDGPAAPEPTAAPPVSAGAEPSPATPPTAATSVPSIGPTSIGSTGGTGSPGGGPRPTAALTGVKLVKQGGIAGIDQSIEVAPDGSWRRAVDGNTTSTGRLTGDERAQLAKLLADPRLAGEGKRATGLGRCSDAFVYVLTAGKMLVHYTACGQADKPEVTLKIIQLLQNATK</sequence>
<feature type="compositionally biased region" description="Gly residues" evidence="1">
    <location>
        <begin position="111"/>
        <end position="122"/>
    </location>
</feature>
<evidence type="ECO:0000313" key="3">
    <source>
        <dbReference type="Proteomes" id="UP001596548"/>
    </source>
</evidence>
<accession>A0ABW2HWA3</accession>
<keyword evidence="3" id="KW-1185">Reference proteome</keyword>
<feature type="compositionally biased region" description="Low complexity" evidence="1">
    <location>
        <begin position="81"/>
        <end position="110"/>
    </location>
</feature>
<organism evidence="2 3">
    <name type="scientific">Paractinoplanes rhizophilus</name>
    <dbReference type="NCBI Taxonomy" id="1416877"/>
    <lineage>
        <taxon>Bacteria</taxon>
        <taxon>Bacillati</taxon>
        <taxon>Actinomycetota</taxon>
        <taxon>Actinomycetes</taxon>
        <taxon>Micromonosporales</taxon>
        <taxon>Micromonosporaceae</taxon>
        <taxon>Paractinoplanes</taxon>
    </lineage>
</organism>
<feature type="region of interest" description="Disordered" evidence="1">
    <location>
        <begin position="70"/>
        <end position="127"/>
    </location>
</feature>
<dbReference type="RefSeq" id="WP_378969470.1">
    <property type="nucleotide sequence ID" value="NZ_JBHTBJ010000011.1"/>
</dbReference>
<protein>
    <submittedName>
        <fullName evidence="2">Uncharacterized protein</fullName>
    </submittedName>
</protein>
<feature type="compositionally biased region" description="Basic and acidic residues" evidence="1">
    <location>
        <begin position="1"/>
        <end position="29"/>
    </location>
</feature>
<proteinExistence type="predicted"/>
<name>A0ABW2HWA3_9ACTN</name>
<evidence type="ECO:0000313" key="2">
    <source>
        <dbReference type="EMBL" id="MFC7275870.1"/>
    </source>
</evidence>
<gene>
    <name evidence="2" type="ORF">ACFQS1_17910</name>
</gene>
<dbReference type="Proteomes" id="UP001596548">
    <property type="component" value="Unassembled WGS sequence"/>
</dbReference>